<feature type="chain" id="PRO_5040310692" evidence="1">
    <location>
        <begin position="33"/>
        <end position="160"/>
    </location>
</feature>
<proteinExistence type="predicted"/>
<sequence>MASSASLTITCLASHLLPWISTISMEVQPCSCRALIVRSTCSIHGEKQQIPTLSSELMTLGKFGMAVQGDGRSRKMAVAFSSTSSISNPSLHTSLWLIVTGTPRIPCSSNSLLASSNLGLWNSKVNSLPLSDTVLASECENEADPVPASMTLEPLVIPNL</sequence>
<protein>
    <submittedName>
        <fullName evidence="2">Uncharacterized protein</fullName>
    </submittedName>
</protein>
<reference evidence="2" key="1">
    <citation type="journal article" date="2021" name="Open Biol.">
        <title>Shared evolutionary footprints suggest mitochondrial oxidative damage underlies multiple complex I losses in fungi.</title>
        <authorList>
            <person name="Schikora-Tamarit M.A."/>
            <person name="Marcet-Houben M."/>
            <person name="Nosek J."/>
            <person name="Gabaldon T."/>
        </authorList>
    </citation>
    <scope>NUCLEOTIDE SEQUENCE</scope>
    <source>
        <strain evidence="2">CBS2887</strain>
    </source>
</reference>
<gene>
    <name evidence="2" type="ORF">WICPIJ_001134</name>
</gene>
<keyword evidence="1" id="KW-0732">Signal</keyword>
<comment type="caution">
    <text evidence="2">The sequence shown here is derived from an EMBL/GenBank/DDBJ whole genome shotgun (WGS) entry which is preliminary data.</text>
</comment>
<evidence type="ECO:0000313" key="2">
    <source>
        <dbReference type="EMBL" id="KAH3687881.1"/>
    </source>
</evidence>
<reference evidence="2" key="2">
    <citation type="submission" date="2021-01" db="EMBL/GenBank/DDBJ databases">
        <authorList>
            <person name="Schikora-Tamarit M.A."/>
        </authorList>
    </citation>
    <scope>NUCLEOTIDE SEQUENCE</scope>
    <source>
        <strain evidence="2">CBS2887</strain>
    </source>
</reference>
<accession>A0A9P8QCB8</accession>
<dbReference type="EMBL" id="JAEUBG010000603">
    <property type="protein sequence ID" value="KAH3687881.1"/>
    <property type="molecule type" value="Genomic_DNA"/>
</dbReference>
<keyword evidence="3" id="KW-1185">Reference proteome</keyword>
<evidence type="ECO:0000256" key="1">
    <source>
        <dbReference type="SAM" id="SignalP"/>
    </source>
</evidence>
<dbReference type="Proteomes" id="UP000774326">
    <property type="component" value="Unassembled WGS sequence"/>
</dbReference>
<dbReference type="AlphaFoldDB" id="A0A9P8QCB8"/>
<feature type="signal peptide" evidence="1">
    <location>
        <begin position="1"/>
        <end position="32"/>
    </location>
</feature>
<evidence type="ECO:0000313" key="3">
    <source>
        <dbReference type="Proteomes" id="UP000774326"/>
    </source>
</evidence>
<organism evidence="2 3">
    <name type="scientific">Wickerhamomyces pijperi</name>
    <name type="common">Yeast</name>
    <name type="synonym">Pichia pijperi</name>
    <dbReference type="NCBI Taxonomy" id="599730"/>
    <lineage>
        <taxon>Eukaryota</taxon>
        <taxon>Fungi</taxon>
        <taxon>Dikarya</taxon>
        <taxon>Ascomycota</taxon>
        <taxon>Saccharomycotina</taxon>
        <taxon>Saccharomycetes</taxon>
        <taxon>Phaffomycetales</taxon>
        <taxon>Wickerhamomycetaceae</taxon>
        <taxon>Wickerhamomyces</taxon>
    </lineage>
</organism>
<name>A0A9P8QCB8_WICPI</name>